<accession>M4SWB2</accession>
<dbReference type="InterPro" id="IPR027446">
    <property type="entry name" value="VSG_C_dom_sf"/>
</dbReference>
<dbReference type="AlphaFoldDB" id="M4SWB2"/>
<dbReference type="InterPro" id="IPR019609">
    <property type="entry name" value="Variant_surf_glycoprt_trypan_C"/>
</dbReference>
<evidence type="ECO:0000256" key="9">
    <source>
        <dbReference type="SAM" id="Coils"/>
    </source>
</evidence>
<proteinExistence type="predicted"/>
<evidence type="ECO:0000256" key="7">
    <source>
        <dbReference type="ARBA" id="ARBA00023180"/>
    </source>
</evidence>
<keyword evidence="8" id="KW-0449">Lipoprotein</keyword>
<protein>
    <submittedName>
        <fullName evidence="13">Variant surface glycoprotein 2367</fullName>
    </submittedName>
</protein>
<keyword evidence="7" id="KW-0325">Glycoprotein</keyword>
<evidence type="ECO:0000256" key="6">
    <source>
        <dbReference type="ARBA" id="ARBA00023136"/>
    </source>
</evidence>
<feature type="non-terminal residue" evidence="13">
    <location>
        <position position="1"/>
    </location>
</feature>
<feature type="compositionally biased region" description="Basic and acidic residues" evidence="10">
    <location>
        <begin position="116"/>
        <end position="142"/>
    </location>
</feature>
<evidence type="ECO:0000256" key="4">
    <source>
        <dbReference type="ARBA" id="ARBA00022622"/>
    </source>
</evidence>
<organism evidence="13">
    <name type="scientific">Trypanosoma brucei</name>
    <dbReference type="NCBI Taxonomy" id="5691"/>
    <lineage>
        <taxon>Eukaryota</taxon>
        <taxon>Discoba</taxon>
        <taxon>Euglenozoa</taxon>
        <taxon>Kinetoplastea</taxon>
        <taxon>Metakinetoplastina</taxon>
        <taxon>Trypanosomatida</taxon>
        <taxon>Trypanosomatidae</taxon>
        <taxon>Trypanosoma</taxon>
    </lineage>
</organism>
<evidence type="ECO:0000313" key="13">
    <source>
        <dbReference type="EMBL" id="AGH59032.1"/>
    </source>
</evidence>
<dbReference type="Pfam" id="PF10659">
    <property type="entry name" value="Trypan_glycop_C"/>
    <property type="match status" value="1"/>
</dbReference>
<evidence type="ECO:0000256" key="8">
    <source>
        <dbReference type="ARBA" id="ARBA00023288"/>
    </source>
</evidence>
<dbReference type="InterPro" id="IPR025932">
    <property type="entry name" value="Trypano_VSG_B_N_dom"/>
</dbReference>
<dbReference type="EMBL" id="KC611601">
    <property type="protein sequence ID" value="AGH59032.1"/>
    <property type="molecule type" value="Genomic_DNA"/>
</dbReference>
<feature type="compositionally biased region" description="Basic and acidic residues" evidence="10">
    <location>
        <begin position="152"/>
        <end position="190"/>
    </location>
</feature>
<keyword evidence="5" id="KW-0732">Signal</keyword>
<evidence type="ECO:0000259" key="12">
    <source>
        <dbReference type="Pfam" id="PF13206"/>
    </source>
</evidence>
<feature type="domain" description="Trypanosome variant surface glycoprotein C-terminal" evidence="11">
    <location>
        <begin position="95"/>
        <end position="213"/>
    </location>
</feature>
<feature type="region of interest" description="Disordered" evidence="10">
    <location>
        <begin position="69"/>
        <end position="98"/>
    </location>
</feature>
<evidence type="ECO:0000256" key="10">
    <source>
        <dbReference type="SAM" id="MobiDB-lite"/>
    </source>
</evidence>
<evidence type="ECO:0000256" key="2">
    <source>
        <dbReference type="ARBA" id="ARBA00004609"/>
    </source>
</evidence>
<comment type="function">
    <text evidence="1">VSG forms a coat on the surface of the parasite. The trypanosome evades the immune response of the host by expressing a series of antigenically distinct VSGs from an estimated 1000 VSG genes.</text>
</comment>
<dbReference type="GO" id="GO:0005886">
    <property type="term" value="C:plasma membrane"/>
    <property type="evidence" value="ECO:0007669"/>
    <property type="project" value="UniProtKB-SubCell"/>
</dbReference>
<name>M4SWB2_9TRYP</name>
<evidence type="ECO:0000259" key="11">
    <source>
        <dbReference type="Pfam" id="PF10659"/>
    </source>
</evidence>
<dbReference type="GO" id="GO:0098552">
    <property type="term" value="C:side of membrane"/>
    <property type="evidence" value="ECO:0007669"/>
    <property type="project" value="UniProtKB-KW"/>
</dbReference>
<evidence type="ECO:0000256" key="5">
    <source>
        <dbReference type="ARBA" id="ARBA00022729"/>
    </source>
</evidence>
<reference evidence="13" key="2">
    <citation type="journal article" date="2014" name="Mol. Biochem. Parasitol.">
        <title>Capturing the variant surface glycoprotein repertoire (the VSGnome) of Trypanosoma brucei Lister 427.</title>
        <authorList>
            <person name="Cross G.A."/>
            <person name="Kim H.S."/>
            <person name="Wickstead B."/>
        </authorList>
    </citation>
    <scope>NUCLEOTIDE SEQUENCE</scope>
    <source>
        <strain evidence="13">Lister 427</strain>
    </source>
</reference>
<reference evidence="13" key="1">
    <citation type="submission" date="2013-02" db="EMBL/GenBank/DDBJ databases">
        <authorList>
            <person name="Cross G.A.M."/>
            <person name="Kim H.-S."/>
            <person name="Wickstead B."/>
        </authorList>
    </citation>
    <scope>NUCLEOTIDE SEQUENCE</scope>
    <source>
        <strain evidence="13">Lister 427</strain>
    </source>
</reference>
<evidence type="ECO:0000256" key="3">
    <source>
        <dbReference type="ARBA" id="ARBA00022475"/>
    </source>
</evidence>
<keyword evidence="9" id="KW-0175">Coiled coil</keyword>
<comment type="subcellular location">
    <subcellularLocation>
        <location evidence="2">Cell membrane</location>
        <topology evidence="2">Lipid-anchor</topology>
        <topology evidence="2">GPI-anchor</topology>
    </subcellularLocation>
</comment>
<sequence length="214" mass="22898">GGGLCVKYNDINNDAGKGFYSIPWVPKLKQLQTQLTKHEQAAAKLEAANAALNAAAAASATVGRRARLRAAAEADTPQAVATQKSGKSEGQQKDCNEAKDNQEECEKLESQGCVFKKDGKDGEKCTLSEEAKKEAEKAKQETEGSSSGVDCSKLDTKPKCEEVNRGKDKPVCGWKKGGDGEPDKDTEKRRNGSFLTSKHFALTVVSAAFVALLF</sequence>
<dbReference type="Pfam" id="PF13206">
    <property type="entry name" value="VSG_B"/>
    <property type="match status" value="1"/>
</dbReference>
<dbReference type="SUPFAM" id="SSF118251">
    <property type="entry name" value="Variant surface glycoprotein MITAT 1.2, VSG 221, C-terminal domain"/>
    <property type="match status" value="1"/>
</dbReference>
<keyword evidence="6" id="KW-0472">Membrane</keyword>
<feature type="coiled-coil region" evidence="9">
    <location>
        <begin position="28"/>
        <end position="58"/>
    </location>
</feature>
<evidence type="ECO:0000256" key="1">
    <source>
        <dbReference type="ARBA" id="ARBA00002523"/>
    </source>
</evidence>
<keyword evidence="3" id="KW-1003">Cell membrane</keyword>
<feature type="domain" description="Trypanosome variant surface glycoprotein B-type N-terminal" evidence="12">
    <location>
        <begin position="2"/>
        <end position="53"/>
    </location>
</feature>
<keyword evidence="4" id="KW-0336">GPI-anchor</keyword>
<feature type="compositionally biased region" description="Basic and acidic residues" evidence="10">
    <location>
        <begin position="86"/>
        <end position="98"/>
    </location>
</feature>
<feature type="region of interest" description="Disordered" evidence="10">
    <location>
        <begin position="116"/>
        <end position="190"/>
    </location>
</feature>